<organism evidence="10 11">
    <name type="scientific">Actinokineospora alba</name>
    <dbReference type="NCBI Taxonomy" id="504798"/>
    <lineage>
        <taxon>Bacteria</taxon>
        <taxon>Bacillati</taxon>
        <taxon>Actinomycetota</taxon>
        <taxon>Actinomycetes</taxon>
        <taxon>Pseudonocardiales</taxon>
        <taxon>Pseudonocardiaceae</taxon>
        <taxon>Actinokineospora</taxon>
    </lineage>
</organism>
<evidence type="ECO:0000256" key="8">
    <source>
        <dbReference type="ARBA" id="ARBA00033440"/>
    </source>
</evidence>
<dbReference type="GO" id="GO:0031177">
    <property type="term" value="F:phosphopantetheine binding"/>
    <property type="evidence" value="ECO:0007669"/>
    <property type="project" value="TreeGrafter"/>
</dbReference>
<evidence type="ECO:0000256" key="4">
    <source>
        <dbReference type="ARBA" id="ARBA00016743"/>
    </source>
</evidence>
<dbReference type="AlphaFoldDB" id="A0A1H0VH95"/>
<dbReference type="InterPro" id="IPR000873">
    <property type="entry name" value="AMP-dep_synth/lig_dom"/>
</dbReference>
<dbReference type="SUPFAM" id="SSF47336">
    <property type="entry name" value="ACP-like"/>
    <property type="match status" value="1"/>
</dbReference>
<dbReference type="InterPro" id="IPR036736">
    <property type="entry name" value="ACP-like_sf"/>
</dbReference>
<dbReference type="GO" id="GO:0008610">
    <property type="term" value="P:lipid biosynthetic process"/>
    <property type="evidence" value="ECO:0007669"/>
    <property type="project" value="UniProtKB-ARBA"/>
</dbReference>
<protein>
    <recommendedName>
        <fullName evidence="4">Phenyloxazoline synthase MbtB</fullName>
    </recommendedName>
    <alternativeName>
        <fullName evidence="8">Mycobactin synthetase protein B</fullName>
    </alternativeName>
</protein>
<dbReference type="InterPro" id="IPR009081">
    <property type="entry name" value="PP-bd_ACP"/>
</dbReference>
<dbReference type="Gene3D" id="3.40.50.980">
    <property type="match status" value="2"/>
</dbReference>
<dbReference type="GO" id="GO:0005737">
    <property type="term" value="C:cytoplasm"/>
    <property type="evidence" value="ECO:0007669"/>
    <property type="project" value="TreeGrafter"/>
</dbReference>
<dbReference type="Gene3D" id="3.40.50.1820">
    <property type="entry name" value="alpha/beta hydrolase"/>
    <property type="match status" value="1"/>
</dbReference>
<keyword evidence="6" id="KW-0597">Phosphoprotein</keyword>
<dbReference type="FunFam" id="3.30.559.30:FF:000006">
    <property type="entry name" value="Yersiniabactin polyketide/non-ribosomal peptide synthetase"/>
    <property type="match status" value="1"/>
</dbReference>
<dbReference type="InterPro" id="IPR029058">
    <property type="entry name" value="AB_hydrolase_fold"/>
</dbReference>
<evidence type="ECO:0000256" key="6">
    <source>
        <dbReference type="ARBA" id="ARBA00022553"/>
    </source>
</evidence>
<dbReference type="InterPro" id="IPR045851">
    <property type="entry name" value="AMP-bd_C_sf"/>
</dbReference>
<dbReference type="CDD" id="cd19535">
    <property type="entry name" value="Cyc_NRPS"/>
    <property type="match status" value="1"/>
</dbReference>
<dbReference type="InterPro" id="IPR010071">
    <property type="entry name" value="AA_adenyl_dom"/>
</dbReference>
<feature type="domain" description="Carrier" evidence="9">
    <location>
        <begin position="966"/>
        <end position="1042"/>
    </location>
</feature>
<dbReference type="Gene3D" id="3.30.559.10">
    <property type="entry name" value="Chloramphenicol acetyltransferase-like domain"/>
    <property type="match status" value="1"/>
</dbReference>
<dbReference type="NCBIfam" id="TIGR01733">
    <property type="entry name" value="AA-adenyl-dom"/>
    <property type="match status" value="1"/>
</dbReference>
<dbReference type="FunFam" id="1.10.1200.10:FF:000016">
    <property type="entry name" value="Non-ribosomal peptide synthase"/>
    <property type="match status" value="1"/>
</dbReference>
<dbReference type="Gene3D" id="2.30.38.10">
    <property type="entry name" value="Luciferase, Domain 3"/>
    <property type="match status" value="1"/>
</dbReference>
<dbReference type="EMBL" id="FNJB01000014">
    <property type="protein sequence ID" value="SDP77555.1"/>
    <property type="molecule type" value="Genomic_DNA"/>
</dbReference>
<evidence type="ECO:0000256" key="2">
    <source>
        <dbReference type="ARBA" id="ARBA00005102"/>
    </source>
</evidence>
<keyword evidence="5" id="KW-0596">Phosphopantetheine</keyword>
<dbReference type="InterPro" id="IPR023213">
    <property type="entry name" value="CAT-like_dom_sf"/>
</dbReference>
<dbReference type="GO" id="GO:0043041">
    <property type="term" value="P:amino acid activation for nonribosomal peptide biosynthetic process"/>
    <property type="evidence" value="ECO:0007669"/>
    <property type="project" value="TreeGrafter"/>
</dbReference>
<dbReference type="RefSeq" id="WP_166658022.1">
    <property type="nucleotide sequence ID" value="NZ_FNDV01000012.1"/>
</dbReference>
<sequence>MFEAFPTVEPAPNARFEPFPVTDQQHAYLVGRTGEFELGNVSTHAYYEYEGELDLDRFTRAWQRVVDRHDMLRAVLLPEREQQVILADVPPFAPEVVDLRGLGEDEVSARLTELRDRMSHEVRPADQYPLFGVVVSRLDDARARVHISFDGLTLDYLSWQLLVADLTRFYADPELRLDPLDLTFRDYVHTQRALKDTESYRRAEEYWRGRVEDLPESPRLPIGTDPATISHPRWTSRAGTLDPEPWRALKALAGQAGLTPTALVLAAFAEVLAVWSEEPRFTINVPRMNRLPLHPQANEILGEFASFSLLAVDHDGSAPFTQRAKAVQRQLWTDLANQQVSGVQVLRELSRVRGGIHRAAMPVVLTSTLGFDAGPAPLLGGQIERVFAISQTPQVYLDVQIEEAPSGAMTYNWDSVDEIFPTDLIADAFAAFGALLSRLATDPDSWSATDFALAASAPLSGADRPVPELLVQQLFLDKAEQRPDDLAVITSACSLTYREVRSRARQVAHWLCEHGACTETPVAVVLDKGWEQVVAAYGSLFAGSPYLPVDAALPPARIASLLEAAGVSLVLTRSGLYESLVDSVGARQVLCVDDAGDLPDTPLDAVQTPSDLAYVLFTSGSTGTPKGAMIEHAGMVNCLRDTIDTFGIGPGDRALAVTALHHDMSTFDVFGVLGAGGAIVIPDAVRSRDAEHWADLIAEHGVTVWNSVPAMMEMLLETGPVPSSLRLAFLGGDWIPLRLAAEVSSSLRLVSVGGPTETTLWNIWHPVEEFDESWRSVPYGAPIANTRYHILDPWRRARPVGVAGELYCAGPGVARGYLGDPERTSQSFVERNGERLYRTGDRGRLLPSGVIEFAGRGDTQVKIRGQRIELGEIDAALAAVPGVRDAVATAVPHTDRPGYRALAAHVVGESLDAEEIRRALSARLPAHMVPATVTVLDRFPLTRNGKVDRVALATAEATAAEPVEDGDVSPLEEVIAEVWADVLEVERVGVTDDFFALGGDSLLATRIVARLREALDTPGLGLLSVLSTVTVRQLAAAMAADQEQPGRIEQVAELYLEISRMPEEDVEAELMRR</sequence>
<evidence type="ECO:0000256" key="1">
    <source>
        <dbReference type="ARBA" id="ARBA00001957"/>
    </source>
</evidence>
<name>A0A1H0VH95_9PSEU</name>
<comment type="similarity">
    <text evidence="3">Belongs to the ATP-dependent AMP-binding enzyme family. MbtB subfamily.</text>
</comment>
<dbReference type="Gene3D" id="3.30.559.30">
    <property type="entry name" value="Nonribosomal peptide synthetase, condensation domain"/>
    <property type="match status" value="1"/>
</dbReference>
<dbReference type="InterPro" id="IPR025110">
    <property type="entry name" value="AMP-bd_C"/>
</dbReference>
<dbReference type="STRING" id="504798.SAMN05421871_11211"/>
<evidence type="ECO:0000259" key="9">
    <source>
        <dbReference type="PROSITE" id="PS50075"/>
    </source>
</evidence>
<dbReference type="PROSITE" id="PS50075">
    <property type="entry name" value="CARRIER"/>
    <property type="match status" value="1"/>
</dbReference>
<comment type="pathway">
    <text evidence="2">Siderophore biosynthesis; mycobactin biosynthesis.</text>
</comment>
<gene>
    <name evidence="10" type="ORF">SAMN05192558_11411</name>
</gene>
<dbReference type="Pfam" id="PF00668">
    <property type="entry name" value="Condensation"/>
    <property type="match status" value="1"/>
</dbReference>
<reference evidence="11" key="1">
    <citation type="submission" date="2016-10" db="EMBL/GenBank/DDBJ databases">
        <authorList>
            <person name="Varghese N."/>
            <person name="Submissions S."/>
        </authorList>
    </citation>
    <scope>NUCLEOTIDE SEQUENCE [LARGE SCALE GENOMIC DNA]</scope>
    <source>
        <strain evidence="11">IBRC-M 10655</strain>
    </source>
</reference>
<dbReference type="Pfam" id="PF00501">
    <property type="entry name" value="AMP-binding"/>
    <property type="match status" value="1"/>
</dbReference>
<accession>A0A1H0VH95</accession>
<dbReference type="SUPFAM" id="SSF52777">
    <property type="entry name" value="CoA-dependent acyltransferases"/>
    <property type="match status" value="2"/>
</dbReference>
<evidence type="ECO:0000256" key="3">
    <source>
        <dbReference type="ARBA" id="ARBA00007380"/>
    </source>
</evidence>
<evidence type="ECO:0000256" key="5">
    <source>
        <dbReference type="ARBA" id="ARBA00022450"/>
    </source>
</evidence>
<keyword evidence="11" id="KW-1185">Reference proteome</keyword>
<proteinExistence type="inferred from homology"/>
<dbReference type="GO" id="GO:0016874">
    <property type="term" value="F:ligase activity"/>
    <property type="evidence" value="ECO:0007669"/>
    <property type="project" value="UniProtKB-KW"/>
</dbReference>
<evidence type="ECO:0000256" key="7">
    <source>
        <dbReference type="ARBA" id="ARBA00022598"/>
    </source>
</evidence>
<dbReference type="Pfam" id="PF13193">
    <property type="entry name" value="AMP-binding_C"/>
    <property type="match status" value="1"/>
</dbReference>
<dbReference type="InterPro" id="IPR057737">
    <property type="entry name" value="Condensation_MtbB-like"/>
</dbReference>
<dbReference type="Proteomes" id="UP000199651">
    <property type="component" value="Unassembled WGS sequence"/>
</dbReference>
<dbReference type="PANTHER" id="PTHR45527:SF10">
    <property type="entry name" value="PYOCHELIN SYNTHASE PCHF"/>
    <property type="match status" value="1"/>
</dbReference>
<dbReference type="PROSITE" id="PS00012">
    <property type="entry name" value="PHOSPHOPANTETHEINE"/>
    <property type="match status" value="1"/>
</dbReference>
<dbReference type="Pfam" id="PF00550">
    <property type="entry name" value="PP-binding"/>
    <property type="match status" value="1"/>
</dbReference>
<dbReference type="InterPro" id="IPR006162">
    <property type="entry name" value="Ppantetheine_attach_site"/>
</dbReference>
<evidence type="ECO:0000313" key="10">
    <source>
        <dbReference type="EMBL" id="SDP77555.1"/>
    </source>
</evidence>
<dbReference type="InterPro" id="IPR001242">
    <property type="entry name" value="Condensation_dom"/>
</dbReference>
<dbReference type="PROSITE" id="PS00455">
    <property type="entry name" value="AMP_BINDING"/>
    <property type="match status" value="1"/>
</dbReference>
<dbReference type="GO" id="GO:0072330">
    <property type="term" value="P:monocarboxylic acid biosynthetic process"/>
    <property type="evidence" value="ECO:0007669"/>
    <property type="project" value="UniProtKB-ARBA"/>
</dbReference>
<dbReference type="InterPro" id="IPR020845">
    <property type="entry name" value="AMP-binding_CS"/>
</dbReference>
<keyword evidence="7" id="KW-0436">Ligase</keyword>
<dbReference type="Gene3D" id="3.30.300.30">
    <property type="match status" value="1"/>
</dbReference>
<dbReference type="PANTHER" id="PTHR45527">
    <property type="entry name" value="NONRIBOSOMAL PEPTIDE SYNTHETASE"/>
    <property type="match status" value="1"/>
</dbReference>
<dbReference type="GO" id="GO:0044550">
    <property type="term" value="P:secondary metabolite biosynthetic process"/>
    <property type="evidence" value="ECO:0007669"/>
    <property type="project" value="TreeGrafter"/>
</dbReference>
<dbReference type="FunFam" id="3.30.559.10:FF:000023">
    <property type="entry name" value="Non-ribosomal peptide synthetase"/>
    <property type="match status" value="1"/>
</dbReference>
<comment type="cofactor">
    <cofactor evidence="1">
        <name>pantetheine 4'-phosphate</name>
        <dbReference type="ChEBI" id="CHEBI:47942"/>
    </cofactor>
</comment>
<dbReference type="SUPFAM" id="SSF56801">
    <property type="entry name" value="Acetyl-CoA synthetase-like"/>
    <property type="match status" value="1"/>
</dbReference>
<evidence type="ECO:0000313" key="11">
    <source>
        <dbReference type="Proteomes" id="UP000199651"/>
    </source>
</evidence>